<accession>A0A2J7QA71</accession>
<keyword evidence="2" id="KW-1185">Reference proteome</keyword>
<dbReference type="Proteomes" id="UP000235965">
    <property type="component" value="Unassembled WGS sequence"/>
</dbReference>
<sequence>SWRTKTNEELDNLIKGRNTVNFIDWKPHPVRKRDRPKIRWRDDVREDLKGLGIYNWISRTQDRSSWKEIVEQAKAFKK</sequence>
<dbReference type="InParanoid" id="A0A2J7QA71"/>
<comment type="caution">
    <text evidence="1">The sequence shown here is derived from an EMBL/GenBank/DDBJ whole genome shotgun (WGS) entry which is preliminary data.</text>
</comment>
<gene>
    <name evidence="1" type="ORF">B7P43_G05995</name>
</gene>
<reference evidence="1 2" key="1">
    <citation type="submission" date="2017-12" db="EMBL/GenBank/DDBJ databases">
        <title>Hemimetabolous genomes reveal molecular basis of termite eusociality.</title>
        <authorList>
            <person name="Harrison M.C."/>
            <person name="Jongepier E."/>
            <person name="Robertson H.M."/>
            <person name="Arning N."/>
            <person name="Bitard-Feildel T."/>
            <person name="Chao H."/>
            <person name="Childers C.P."/>
            <person name="Dinh H."/>
            <person name="Doddapaneni H."/>
            <person name="Dugan S."/>
            <person name="Gowin J."/>
            <person name="Greiner C."/>
            <person name="Han Y."/>
            <person name="Hu H."/>
            <person name="Hughes D.S.T."/>
            <person name="Huylmans A.-K."/>
            <person name="Kemena C."/>
            <person name="Kremer L.P.M."/>
            <person name="Lee S.L."/>
            <person name="Lopez-Ezquerra A."/>
            <person name="Mallet L."/>
            <person name="Monroy-Kuhn J.M."/>
            <person name="Moser A."/>
            <person name="Murali S.C."/>
            <person name="Muzny D.M."/>
            <person name="Otani S."/>
            <person name="Piulachs M.-D."/>
            <person name="Poelchau M."/>
            <person name="Qu J."/>
            <person name="Schaub F."/>
            <person name="Wada-Katsumata A."/>
            <person name="Worley K.C."/>
            <person name="Xie Q."/>
            <person name="Ylla G."/>
            <person name="Poulsen M."/>
            <person name="Gibbs R.A."/>
            <person name="Schal C."/>
            <person name="Richards S."/>
            <person name="Belles X."/>
            <person name="Korb J."/>
            <person name="Bornberg-Bauer E."/>
        </authorList>
    </citation>
    <scope>NUCLEOTIDE SEQUENCE [LARGE SCALE GENOMIC DNA]</scope>
    <source>
        <tissue evidence="1">Whole body</tissue>
    </source>
</reference>
<name>A0A2J7QA71_9NEOP</name>
<organism evidence="1 2">
    <name type="scientific">Cryptotermes secundus</name>
    <dbReference type="NCBI Taxonomy" id="105785"/>
    <lineage>
        <taxon>Eukaryota</taxon>
        <taxon>Metazoa</taxon>
        <taxon>Ecdysozoa</taxon>
        <taxon>Arthropoda</taxon>
        <taxon>Hexapoda</taxon>
        <taxon>Insecta</taxon>
        <taxon>Pterygota</taxon>
        <taxon>Neoptera</taxon>
        <taxon>Polyneoptera</taxon>
        <taxon>Dictyoptera</taxon>
        <taxon>Blattodea</taxon>
        <taxon>Blattoidea</taxon>
        <taxon>Termitoidae</taxon>
        <taxon>Kalotermitidae</taxon>
        <taxon>Cryptotermitinae</taxon>
        <taxon>Cryptotermes</taxon>
    </lineage>
</organism>
<dbReference type="AlphaFoldDB" id="A0A2J7QA71"/>
<evidence type="ECO:0000313" key="2">
    <source>
        <dbReference type="Proteomes" id="UP000235965"/>
    </source>
</evidence>
<proteinExistence type="predicted"/>
<dbReference type="EMBL" id="NEVH01016333">
    <property type="protein sequence ID" value="PNF25476.1"/>
    <property type="molecule type" value="Genomic_DNA"/>
</dbReference>
<evidence type="ECO:0000313" key="1">
    <source>
        <dbReference type="EMBL" id="PNF25476.1"/>
    </source>
</evidence>
<protein>
    <submittedName>
        <fullName evidence="1">Uncharacterized protein</fullName>
    </submittedName>
</protein>
<feature type="non-terminal residue" evidence="1">
    <location>
        <position position="1"/>
    </location>
</feature>